<evidence type="ECO:0000256" key="1">
    <source>
        <dbReference type="ARBA" id="ARBA00022723"/>
    </source>
</evidence>
<dbReference type="GO" id="GO:0002100">
    <property type="term" value="P:tRNA wobble adenosine to inosine editing"/>
    <property type="evidence" value="ECO:0007669"/>
    <property type="project" value="TreeGrafter"/>
</dbReference>
<dbReference type="PROSITE" id="PS51747">
    <property type="entry name" value="CYT_DCMP_DEAMINASES_2"/>
    <property type="match status" value="1"/>
</dbReference>
<dbReference type="FunFam" id="3.40.140.10:FF:000051">
    <property type="entry name" value="Nucleoside deaminase"/>
    <property type="match status" value="1"/>
</dbReference>
<dbReference type="InterPro" id="IPR002125">
    <property type="entry name" value="CMP_dCMP_dom"/>
</dbReference>
<dbReference type="InterPro" id="IPR016193">
    <property type="entry name" value="Cytidine_deaminase-like"/>
</dbReference>
<evidence type="ECO:0000313" key="4">
    <source>
        <dbReference type="EMBL" id="CAD9216181.1"/>
    </source>
</evidence>
<keyword evidence="1" id="KW-0479">Metal-binding</keyword>
<dbReference type="SUPFAM" id="SSF53927">
    <property type="entry name" value="Cytidine deaminase-like"/>
    <property type="match status" value="1"/>
</dbReference>
<reference evidence="4" key="1">
    <citation type="submission" date="2021-01" db="EMBL/GenBank/DDBJ databases">
        <authorList>
            <person name="Corre E."/>
            <person name="Pelletier E."/>
            <person name="Niang G."/>
            <person name="Scheremetjew M."/>
            <person name="Finn R."/>
            <person name="Kale V."/>
            <person name="Holt S."/>
            <person name="Cochrane G."/>
            <person name="Meng A."/>
            <person name="Brown T."/>
            <person name="Cohen L."/>
        </authorList>
    </citation>
    <scope>NUCLEOTIDE SEQUENCE</scope>
    <source>
        <strain evidence="4">PLY429</strain>
    </source>
</reference>
<dbReference type="GO" id="GO:0052717">
    <property type="term" value="F:tRNA-specific adenosine-34 deaminase activity"/>
    <property type="evidence" value="ECO:0007669"/>
    <property type="project" value="TreeGrafter"/>
</dbReference>
<name>A0A7S1T2U9_9CHLO</name>
<dbReference type="CDD" id="cd01285">
    <property type="entry name" value="nucleoside_deaminase"/>
    <property type="match status" value="1"/>
</dbReference>
<dbReference type="Gene3D" id="3.40.140.10">
    <property type="entry name" value="Cytidine Deaminase, domain 2"/>
    <property type="match status" value="1"/>
</dbReference>
<evidence type="ECO:0000259" key="3">
    <source>
        <dbReference type="PROSITE" id="PS51747"/>
    </source>
</evidence>
<dbReference type="EMBL" id="HBGG01035119">
    <property type="protein sequence ID" value="CAD9216181.1"/>
    <property type="molecule type" value="Transcribed_RNA"/>
</dbReference>
<dbReference type="PANTHER" id="PTHR11079">
    <property type="entry name" value="CYTOSINE DEAMINASE FAMILY MEMBER"/>
    <property type="match status" value="1"/>
</dbReference>
<dbReference type="AlphaFoldDB" id="A0A7S1T2U9"/>
<dbReference type="Pfam" id="PF00383">
    <property type="entry name" value="dCMP_cyt_deam_1"/>
    <property type="match status" value="1"/>
</dbReference>
<dbReference type="PANTHER" id="PTHR11079:SF202">
    <property type="entry name" value="TRNA-SPECIFIC ADENOSINE DEAMINASE"/>
    <property type="match status" value="1"/>
</dbReference>
<protein>
    <recommendedName>
        <fullName evidence="3">CMP/dCMP-type deaminase domain-containing protein</fullName>
    </recommendedName>
</protein>
<dbReference type="GO" id="GO:0008270">
    <property type="term" value="F:zinc ion binding"/>
    <property type="evidence" value="ECO:0007669"/>
    <property type="project" value="InterPro"/>
</dbReference>
<organism evidence="4">
    <name type="scientific">Tetraselmis chuii</name>
    <dbReference type="NCBI Taxonomy" id="63592"/>
    <lineage>
        <taxon>Eukaryota</taxon>
        <taxon>Viridiplantae</taxon>
        <taxon>Chlorophyta</taxon>
        <taxon>core chlorophytes</taxon>
        <taxon>Chlorodendrophyceae</taxon>
        <taxon>Chlorodendrales</taxon>
        <taxon>Chlorodendraceae</taxon>
        <taxon>Tetraselmis</taxon>
    </lineage>
</organism>
<proteinExistence type="predicted"/>
<keyword evidence="2" id="KW-0862">Zinc</keyword>
<dbReference type="PROSITE" id="PS00903">
    <property type="entry name" value="CYT_DCMP_DEAMINASES_1"/>
    <property type="match status" value="1"/>
</dbReference>
<dbReference type="InterPro" id="IPR016192">
    <property type="entry name" value="APOBEC/CMP_deaminase_Zn-bd"/>
</dbReference>
<sequence>MPDEETTNAADLQHLRTAITLSQAARARGDHPFGALLVGSDGKVLLEAKNTVNTLRDRTGHAERNLMTEASLKYSAEFLASCTMYTSTEPCAMCAGSVYWTGVGRVVYGLSEKGLNDCIGAHPENLCLNLPCRALFQAGQREVSVVGPLVEEEALQPHLGFWN</sequence>
<gene>
    <name evidence="4" type="ORF">TCHU04912_LOCUS18421</name>
</gene>
<accession>A0A7S1T2U9</accession>
<feature type="domain" description="CMP/dCMP-type deaminase" evidence="3">
    <location>
        <begin position="9"/>
        <end position="122"/>
    </location>
</feature>
<evidence type="ECO:0000256" key="2">
    <source>
        <dbReference type="ARBA" id="ARBA00022833"/>
    </source>
</evidence>